<dbReference type="EMBL" id="CATQJL010000316">
    <property type="protein sequence ID" value="CAJ0606145.1"/>
    <property type="molecule type" value="Genomic_DNA"/>
</dbReference>
<evidence type="ECO:0000256" key="5">
    <source>
        <dbReference type="ARBA" id="ARBA00022989"/>
    </source>
</evidence>
<comment type="caution">
    <text evidence="8">The sequence shown here is derived from an EMBL/GenBank/DDBJ whole genome shotgun (WGS) entry which is preliminary data.</text>
</comment>
<keyword evidence="6 7" id="KW-0472">Membrane</keyword>
<evidence type="ECO:0000256" key="7">
    <source>
        <dbReference type="RuleBase" id="RU361216"/>
    </source>
</evidence>
<feature type="transmembrane region" description="Helical" evidence="7">
    <location>
        <begin position="86"/>
        <end position="108"/>
    </location>
</feature>
<reference evidence="8" key="1">
    <citation type="submission" date="2023-07" db="EMBL/GenBank/DDBJ databases">
        <authorList>
            <consortium name="CYATHOMIX"/>
        </authorList>
    </citation>
    <scope>NUCLEOTIDE SEQUENCE</scope>
    <source>
        <strain evidence="8">N/A</strain>
    </source>
</reference>
<evidence type="ECO:0000256" key="6">
    <source>
        <dbReference type="ARBA" id="ARBA00023136"/>
    </source>
</evidence>
<dbReference type="GO" id="GO:0015501">
    <property type="term" value="F:glutamate:sodium symporter activity"/>
    <property type="evidence" value="ECO:0007669"/>
    <property type="project" value="TreeGrafter"/>
</dbReference>
<comment type="similarity">
    <text evidence="2 7">Belongs to the dicarboxylate/amino acid:cation symporter (DAACS) (TC 2.A.23) family.</text>
</comment>
<evidence type="ECO:0000256" key="4">
    <source>
        <dbReference type="ARBA" id="ARBA00022692"/>
    </source>
</evidence>
<evidence type="ECO:0000256" key="3">
    <source>
        <dbReference type="ARBA" id="ARBA00022448"/>
    </source>
</evidence>
<organism evidence="8 9">
    <name type="scientific">Cylicocyclus nassatus</name>
    <name type="common">Nematode worm</name>
    <dbReference type="NCBI Taxonomy" id="53992"/>
    <lineage>
        <taxon>Eukaryota</taxon>
        <taxon>Metazoa</taxon>
        <taxon>Ecdysozoa</taxon>
        <taxon>Nematoda</taxon>
        <taxon>Chromadorea</taxon>
        <taxon>Rhabditida</taxon>
        <taxon>Rhabditina</taxon>
        <taxon>Rhabditomorpha</taxon>
        <taxon>Strongyloidea</taxon>
        <taxon>Strongylidae</taxon>
        <taxon>Cylicocyclus</taxon>
    </lineage>
</organism>
<dbReference type="InterPro" id="IPR001991">
    <property type="entry name" value="Na-dicarboxylate_symporter"/>
</dbReference>
<dbReference type="Pfam" id="PF00375">
    <property type="entry name" value="SDF"/>
    <property type="match status" value="1"/>
</dbReference>
<dbReference type="Proteomes" id="UP001176961">
    <property type="component" value="Unassembled WGS sequence"/>
</dbReference>
<dbReference type="PANTHER" id="PTHR11958:SF63">
    <property type="entry name" value="AMINO ACID TRANSPORTER"/>
    <property type="match status" value="1"/>
</dbReference>
<feature type="transmembrane region" description="Helical" evidence="7">
    <location>
        <begin position="12"/>
        <end position="34"/>
    </location>
</feature>
<keyword evidence="5 7" id="KW-1133">Transmembrane helix</keyword>
<keyword evidence="9" id="KW-1185">Reference proteome</keyword>
<accession>A0AA36H8K8</accession>
<keyword evidence="7" id="KW-0769">Symport</keyword>
<comment type="caution">
    <text evidence="7">Lacks conserved residue(s) required for the propagation of feature annotation.</text>
</comment>
<keyword evidence="3 7" id="KW-0813">Transport</keyword>
<dbReference type="InterPro" id="IPR036458">
    <property type="entry name" value="Na:dicarbo_symporter_sf"/>
</dbReference>
<dbReference type="GO" id="GO:0015175">
    <property type="term" value="F:neutral L-amino acid transmembrane transporter activity"/>
    <property type="evidence" value="ECO:0007669"/>
    <property type="project" value="TreeGrafter"/>
</dbReference>
<keyword evidence="4 7" id="KW-0812">Transmembrane</keyword>
<evidence type="ECO:0000256" key="2">
    <source>
        <dbReference type="ARBA" id="ARBA00006148"/>
    </source>
</evidence>
<feature type="transmembrane region" description="Helical" evidence="7">
    <location>
        <begin position="54"/>
        <end position="74"/>
    </location>
</feature>
<dbReference type="Gene3D" id="1.10.3860.10">
    <property type="entry name" value="Sodium:dicarboxylate symporter"/>
    <property type="match status" value="1"/>
</dbReference>
<sequence>MSRAKSWLCGNLLLILTILGVVVGVFGGGLLRLLQPSEEVVRYIGFPGELFMNMLKAMILPLIVASLISGLSQLDGKTSGRLGRRALMYYVLTTTHAVVLGIIIVMLLHPGDPRIKGIQTGVNEGIAGKITAADKFLDLFRNMLPENIVRSTFQQQQTVYVYKNVTGTRMEEVRNIAYADGMNVLGLIVFCIVMGLVISR</sequence>
<dbReference type="GO" id="GO:0005886">
    <property type="term" value="C:plasma membrane"/>
    <property type="evidence" value="ECO:0007669"/>
    <property type="project" value="TreeGrafter"/>
</dbReference>
<name>A0AA36H8K8_CYLNA</name>
<dbReference type="PANTHER" id="PTHR11958">
    <property type="entry name" value="SODIUM/DICARBOXYLATE SYMPORTER-RELATED"/>
    <property type="match status" value="1"/>
</dbReference>
<dbReference type="SUPFAM" id="SSF118215">
    <property type="entry name" value="Proton glutamate symport protein"/>
    <property type="match status" value="1"/>
</dbReference>
<evidence type="ECO:0000313" key="9">
    <source>
        <dbReference type="Proteomes" id="UP001176961"/>
    </source>
</evidence>
<proteinExistence type="inferred from homology"/>
<dbReference type="InterPro" id="IPR050746">
    <property type="entry name" value="DAACS"/>
</dbReference>
<dbReference type="GO" id="GO:0005313">
    <property type="term" value="F:L-glutamate transmembrane transporter activity"/>
    <property type="evidence" value="ECO:0007669"/>
    <property type="project" value="TreeGrafter"/>
</dbReference>
<gene>
    <name evidence="8" type="ORF">CYNAS_LOCUS18128</name>
</gene>
<evidence type="ECO:0000313" key="8">
    <source>
        <dbReference type="EMBL" id="CAJ0606145.1"/>
    </source>
</evidence>
<comment type="subcellular location">
    <subcellularLocation>
        <location evidence="1 7">Membrane</location>
        <topology evidence="1 7">Multi-pass membrane protein</topology>
    </subcellularLocation>
</comment>
<feature type="transmembrane region" description="Helical" evidence="7">
    <location>
        <begin position="176"/>
        <end position="198"/>
    </location>
</feature>
<dbReference type="AlphaFoldDB" id="A0AA36H8K8"/>
<feature type="non-terminal residue" evidence="8">
    <location>
        <position position="200"/>
    </location>
</feature>
<protein>
    <recommendedName>
        <fullName evidence="7">Amino acid transporter</fullName>
    </recommendedName>
</protein>
<evidence type="ECO:0000256" key="1">
    <source>
        <dbReference type="ARBA" id="ARBA00004141"/>
    </source>
</evidence>
<dbReference type="PRINTS" id="PR00173">
    <property type="entry name" value="EDTRNSPORT"/>
</dbReference>